<dbReference type="AlphaFoldDB" id="A0A6H9YX64"/>
<gene>
    <name evidence="1" type="ORF">F8566_17515</name>
</gene>
<comment type="caution">
    <text evidence="1">The sequence shown here is derived from an EMBL/GenBank/DDBJ whole genome shotgun (WGS) entry which is preliminary data.</text>
</comment>
<name>A0A6H9YX64_9ACTN</name>
<evidence type="ECO:0000313" key="2">
    <source>
        <dbReference type="Proteomes" id="UP000468735"/>
    </source>
</evidence>
<protein>
    <submittedName>
        <fullName evidence="1">Uncharacterized protein</fullName>
    </submittedName>
</protein>
<proteinExistence type="predicted"/>
<reference evidence="1 2" key="1">
    <citation type="submission" date="2019-09" db="EMBL/GenBank/DDBJ databases">
        <title>Actinomadura physcomitrii sp. nov., a novel actinomycete isolated from moss [Physcomitrium sphaericum (Ludw) Fuernr].</title>
        <authorList>
            <person name="Zhuang X."/>
            <person name="Liu C."/>
        </authorList>
    </citation>
    <scope>NUCLEOTIDE SEQUENCE [LARGE SCALE GENOMIC DNA]</scope>
    <source>
        <strain evidence="1 2">HMC1</strain>
    </source>
</reference>
<keyword evidence="2" id="KW-1185">Reference proteome</keyword>
<dbReference type="OrthoDB" id="3478358at2"/>
<dbReference type="EMBL" id="WBMT01000007">
    <property type="protein sequence ID" value="KAB2348571.1"/>
    <property type="molecule type" value="Genomic_DNA"/>
</dbReference>
<organism evidence="1 2">
    <name type="scientific">Actinomadura rudentiformis</name>
    <dbReference type="NCBI Taxonomy" id="359158"/>
    <lineage>
        <taxon>Bacteria</taxon>
        <taxon>Bacillati</taxon>
        <taxon>Actinomycetota</taxon>
        <taxon>Actinomycetes</taxon>
        <taxon>Streptosporangiales</taxon>
        <taxon>Thermomonosporaceae</taxon>
        <taxon>Actinomadura</taxon>
    </lineage>
</organism>
<dbReference type="RefSeq" id="WP_151561299.1">
    <property type="nucleotide sequence ID" value="NZ_WBMT01000007.1"/>
</dbReference>
<accession>A0A6H9YX64</accession>
<sequence length="103" mass="11358">MVDVTLDEADGSMALVKIQAETWELNIRAPKGDLMQLREVRDAHWDARRSLAIGTCADAPVYWATSEGRVTILIGPDDEAWDIAVVVPLVAVDEIVSLVQQRT</sequence>
<evidence type="ECO:0000313" key="1">
    <source>
        <dbReference type="EMBL" id="KAB2348571.1"/>
    </source>
</evidence>
<dbReference type="Proteomes" id="UP000468735">
    <property type="component" value="Unassembled WGS sequence"/>
</dbReference>